<evidence type="ECO:0000313" key="1">
    <source>
        <dbReference type="EMBL" id="CEM36939.1"/>
    </source>
</evidence>
<dbReference type="EMBL" id="CDMY01000911">
    <property type="protein sequence ID" value="CEM36939.1"/>
    <property type="molecule type" value="Genomic_DNA"/>
</dbReference>
<dbReference type="VEuPathDB" id="CryptoDB:Vbra_1826"/>
<keyword evidence="2" id="KW-1185">Reference proteome</keyword>
<evidence type="ECO:0000313" key="2">
    <source>
        <dbReference type="Proteomes" id="UP000041254"/>
    </source>
</evidence>
<organism evidence="1 2">
    <name type="scientific">Vitrella brassicaformis (strain CCMP3155)</name>
    <dbReference type="NCBI Taxonomy" id="1169540"/>
    <lineage>
        <taxon>Eukaryota</taxon>
        <taxon>Sar</taxon>
        <taxon>Alveolata</taxon>
        <taxon>Colpodellida</taxon>
        <taxon>Vitrellaceae</taxon>
        <taxon>Vitrella</taxon>
    </lineage>
</organism>
<protein>
    <submittedName>
        <fullName evidence="1">Uncharacterized protein</fullName>
    </submittedName>
</protein>
<proteinExistence type="predicted"/>
<name>A0A0G4H0K0_VITBC</name>
<dbReference type="Proteomes" id="UP000041254">
    <property type="component" value="Unassembled WGS sequence"/>
</dbReference>
<gene>
    <name evidence="1" type="ORF">Vbra_1826</name>
</gene>
<dbReference type="InParanoid" id="A0A0G4H0K0"/>
<reference evidence="1 2" key="1">
    <citation type="submission" date="2014-11" db="EMBL/GenBank/DDBJ databases">
        <authorList>
            <person name="Zhu J."/>
            <person name="Qi W."/>
            <person name="Song R."/>
        </authorList>
    </citation>
    <scope>NUCLEOTIDE SEQUENCE [LARGE SCALE GENOMIC DNA]</scope>
</reference>
<sequence length="188" mass="20945">MSQDTCILCILQGIIMMMVKWRMLVLMTFLLVGGHTPPSPTRTEHHHDNQQAHNLQHGPSEHEVFLKKLEAPAVRNGKHGCIVEWHSPSNRYAWNLCAVGLMEWCTSHNATETFYCFKFKFGVDLQCGNISAPAIATRTSRAGWTDVCVSCSVLGRMGDMDSPNGPGRAANCSEVLQRRPTFPHADPL</sequence>
<dbReference type="AlphaFoldDB" id="A0A0G4H0K0"/>
<accession>A0A0G4H0K0</accession>